<organism evidence="3">
    <name type="scientific">Tanacetum cinerariifolium</name>
    <name type="common">Dalmatian daisy</name>
    <name type="synonym">Chrysanthemum cinerariifolium</name>
    <dbReference type="NCBI Taxonomy" id="118510"/>
    <lineage>
        <taxon>Eukaryota</taxon>
        <taxon>Viridiplantae</taxon>
        <taxon>Streptophyta</taxon>
        <taxon>Embryophyta</taxon>
        <taxon>Tracheophyta</taxon>
        <taxon>Spermatophyta</taxon>
        <taxon>Magnoliopsida</taxon>
        <taxon>eudicotyledons</taxon>
        <taxon>Gunneridae</taxon>
        <taxon>Pentapetalae</taxon>
        <taxon>asterids</taxon>
        <taxon>campanulids</taxon>
        <taxon>Asterales</taxon>
        <taxon>Asteraceae</taxon>
        <taxon>Asteroideae</taxon>
        <taxon>Anthemideae</taxon>
        <taxon>Anthemidinae</taxon>
        <taxon>Tanacetum</taxon>
    </lineage>
</organism>
<evidence type="ECO:0000259" key="2">
    <source>
        <dbReference type="PROSITE" id="PS50878"/>
    </source>
</evidence>
<proteinExistence type="predicted"/>
<comment type="caution">
    <text evidence="3">The sequence shown here is derived from an EMBL/GenBank/DDBJ whole genome shotgun (WGS) entry which is preliminary data.</text>
</comment>
<dbReference type="InterPro" id="IPR041588">
    <property type="entry name" value="Integrase_H2C2"/>
</dbReference>
<dbReference type="InterPro" id="IPR041577">
    <property type="entry name" value="RT_RNaseH_2"/>
</dbReference>
<dbReference type="Gene3D" id="3.10.10.10">
    <property type="entry name" value="HIV Type 1 Reverse Transcriptase, subunit A, domain 1"/>
    <property type="match status" value="1"/>
</dbReference>
<dbReference type="InterPro" id="IPR043502">
    <property type="entry name" value="DNA/RNA_pol_sf"/>
</dbReference>
<sequence length="1454" mass="164257">MDLKTQLETVAKNHQALIQNFETKFNRLGDKQPGRPSGSLPSNTQPNPRGRNSKDYQPPQSRNEHVNVVFTKSGKSYDPPDNPNDQQNNSKTLINFDSDDEDDKPTPQPKTQLPKPVKETPIAENMLVKVGKFTFLADFVILEMEEDSKVPLILGRLFLHTADAVIRVKQIQLNLRVRMSHPVKFRPPLGCDRLVSKAKVIVNQVMVAILISISSDSSDESVGSCVLRVVLFGTIPTSILVISVVPAEVPITPADVIVASEVRAVSVISPIRVLDLVDYSFFYSDPSKDSLPVAPELPLVSPFLCYIDSKANSESEPAEQRLKRQESLTPSSDRPYRTHPNRPRKLLTARKRVGSFPVLRLAWSRVSHHSSDRHSLLEFTSDSSSSSSSSDYSSDISSGSSLDSSSVHSLECNTSSFYALEVCTIVYSLPTYGIKVILDSSSERSLDLFSPSVGPSRKRCRSPTTSVPSSTPVLRSIAPALADLLPRKRFRDSYSSEAREEEHMEIGTSYTKTVADVGASNGVRVPTEDGFGMGVEVSTSDIREDEEEFEVKTSPGGTMEIVVDPLATGGNSESTRGDAPDLEGTLYDISHYMSEEEFRQVRRDRDDTQRRLRRTITNTRSGMTPVAIKEMINRRVTKSLENHEANKNIELGNNNDEGGNENGNGNGKGGGNGNGNGNHNENDRDARHVVRECTYQDNCGQQPPFKRQNVKGHNVPRAYTAGNNERRVYNDHYLSATSAALVARAPYRLALSELQELSTQLQELSDNRFIRPSSSPWRSSVFFVKKKDGSFRMCIDYRELNKLTGKNRYPLSRIDNLFDQLQGSSVYSKIELRYFYHQLRVRDEDILKTAFKTRYGHYDFQVMPFGPTNALAVFMDLINRVCKPYLDKFMIVFIDDILIFSKSKEEHAEHLKLILELLKKEELYAKFSKCKFWLSKSSGDVFDLTGDEDPTDEDGDTRMDDLTGILASLGGEIYSGGKKSQESNSDNTGGTTVGEAIGACSGGIVMRCQNIVRKVGGKIILKFKSRMVGRGHRAVNNPALGSVGRFLESEVVAARNEQQGKDVASWWLRYSKEKELNMRQRRWLEFLSDYDCEIRYHPRKANVEARKEENYKTKDLGGMIKNLDPCADGTLCLRNKSWIPYFGDLRTLIMHESQKSKYSIHHGSNKMYQDLKNLYWWPNMKSEIATYVIAKTSSGPDAIWVIVDRITKSAHFLPMKATDSVEKLMRQYLKKVVSRHGVSVSIISDLDSKFTSHFWQLLNKALDFSKIARLVTKLLEKDTPFEFDDECQKAFELLKEKLTCTPVVVIPNWNLPFELMCDANDFAVGAVLGQKDAPKHLFKKQDAKPRLIRWILLLKEFDIEIKDRKSTENVAADHLSRNENEEISDDSKVDGKFPRETLMEINTRDEPWFADFANYLVADIIPKGMTYQQKNKFFSDLKHYFLEEPYLFKVCFDV</sequence>
<evidence type="ECO:0000313" key="3">
    <source>
        <dbReference type="EMBL" id="GEU85197.1"/>
    </source>
</evidence>
<dbReference type="EMBL" id="BKCJ010009057">
    <property type="protein sequence ID" value="GEU85197.1"/>
    <property type="molecule type" value="Genomic_DNA"/>
</dbReference>
<dbReference type="Pfam" id="PF17919">
    <property type="entry name" value="RT_RNaseH_2"/>
    <property type="match status" value="1"/>
</dbReference>
<feature type="region of interest" description="Disordered" evidence="1">
    <location>
        <begin position="25"/>
        <end position="117"/>
    </location>
</feature>
<dbReference type="PANTHER" id="PTHR24559:SF427">
    <property type="entry name" value="RNA-DIRECTED DNA POLYMERASE"/>
    <property type="match status" value="1"/>
</dbReference>
<dbReference type="Gene3D" id="3.30.70.270">
    <property type="match status" value="2"/>
</dbReference>
<dbReference type="SUPFAM" id="SSF53098">
    <property type="entry name" value="Ribonuclease H-like"/>
    <property type="match status" value="1"/>
</dbReference>
<gene>
    <name evidence="3" type="ORF">Tci_057175</name>
</gene>
<dbReference type="InterPro" id="IPR021109">
    <property type="entry name" value="Peptidase_aspartic_dom_sf"/>
</dbReference>
<dbReference type="PANTHER" id="PTHR24559">
    <property type="entry name" value="TRANSPOSON TY3-I GAG-POL POLYPROTEIN"/>
    <property type="match status" value="1"/>
</dbReference>
<dbReference type="SUPFAM" id="SSF56672">
    <property type="entry name" value="DNA/RNA polymerases"/>
    <property type="match status" value="2"/>
</dbReference>
<dbReference type="InterPro" id="IPR000477">
    <property type="entry name" value="RT_dom"/>
</dbReference>
<feature type="region of interest" description="Disordered" evidence="1">
    <location>
        <begin position="642"/>
        <end position="683"/>
    </location>
</feature>
<dbReference type="Gene3D" id="2.40.70.10">
    <property type="entry name" value="Acid Proteases"/>
    <property type="match status" value="1"/>
</dbReference>
<dbReference type="Gene3D" id="1.10.340.70">
    <property type="match status" value="1"/>
</dbReference>
<dbReference type="InterPro" id="IPR053134">
    <property type="entry name" value="RNA-dir_DNA_polymerase"/>
</dbReference>
<feature type="compositionally biased region" description="Gly residues" evidence="1">
    <location>
        <begin position="660"/>
        <end position="676"/>
    </location>
</feature>
<feature type="domain" description="Reverse transcriptase" evidence="2">
    <location>
        <begin position="765"/>
        <end position="958"/>
    </location>
</feature>
<evidence type="ECO:0000256" key="1">
    <source>
        <dbReference type="SAM" id="MobiDB-lite"/>
    </source>
</evidence>
<dbReference type="InterPro" id="IPR043128">
    <property type="entry name" value="Rev_trsase/Diguanyl_cyclase"/>
</dbReference>
<protein>
    <recommendedName>
        <fullName evidence="2">Reverse transcriptase domain-containing protein</fullName>
    </recommendedName>
</protein>
<feature type="region of interest" description="Disordered" evidence="1">
    <location>
        <begin position="315"/>
        <end position="344"/>
    </location>
</feature>
<dbReference type="Pfam" id="PF00078">
    <property type="entry name" value="RVT_1"/>
    <property type="match status" value="1"/>
</dbReference>
<dbReference type="PROSITE" id="PS50878">
    <property type="entry name" value="RT_POL"/>
    <property type="match status" value="1"/>
</dbReference>
<dbReference type="Pfam" id="PF17921">
    <property type="entry name" value="Integrase_H2C2"/>
    <property type="match status" value="1"/>
</dbReference>
<accession>A0A6L2NI06</accession>
<dbReference type="InterPro" id="IPR012337">
    <property type="entry name" value="RNaseH-like_sf"/>
</dbReference>
<name>A0A6L2NI06_TANCI</name>
<dbReference type="CDD" id="cd01647">
    <property type="entry name" value="RT_LTR"/>
    <property type="match status" value="1"/>
</dbReference>
<reference evidence="3" key="1">
    <citation type="journal article" date="2019" name="Sci. Rep.">
        <title>Draft genome of Tanacetum cinerariifolium, the natural source of mosquito coil.</title>
        <authorList>
            <person name="Yamashiro T."/>
            <person name="Shiraishi A."/>
            <person name="Satake H."/>
            <person name="Nakayama K."/>
        </authorList>
    </citation>
    <scope>NUCLEOTIDE SEQUENCE</scope>
</reference>